<keyword evidence="12" id="KW-1185">Reference proteome</keyword>
<proteinExistence type="inferred from homology"/>
<comment type="function">
    <text evidence="10">Converts adenosine-3',5'-bisphosphate (PAP) to AMP.</text>
</comment>
<dbReference type="EC" id="3.1.3.7" evidence="10"/>
<comment type="caution">
    <text evidence="11">The sequence shown here is derived from an EMBL/GenBank/DDBJ whole genome shotgun (WGS) entry which is preliminary data.</text>
</comment>
<evidence type="ECO:0000256" key="9">
    <source>
        <dbReference type="ARBA" id="ARBA00023136"/>
    </source>
</evidence>
<dbReference type="PROSITE" id="PS00629">
    <property type="entry name" value="IMP_1"/>
    <property type="match status" value="1"/>
</dbReference>
<reference evidence="12" key="1">
    <citation type="journal article" date="2019" name="Int. J. Syst. Evol. Microbiol.">
        <title>The Global Catalogue of Microorganisms (GCM) 10K type strain sequencing project: providing services to taxonomists for standard genome sequencing and annotation.</title>
        <authorList>
            <consortium name="The Broad Institute Genomics Platform"/>
            <consortium name="The Broad Institute Genome Sequencing Center for Infectious Disease"/>
            <person name="Wu L."/>
            <person name="Ma J."/>
        </authorList>
    </citation>
    <scope>NUCLEOTIDE SEQUENCE [LARGE SCALE GENOMIC DNA]</scope>
    <source>
        <strain evidence="12">KCTC 33676</strain>
    </source>
</reference>
<keyword evidence="7 10" id="KW-0378">Hydrolase</keyword>
<dbReference type="RefSeq" id="WP_379929494.1">
    <property type="nucleotide sequence ID" value="NZ_JBHUMM010000023.1"/>
</dbReference>
<feature type="binding site" evidence="10">
    <location>
        <position position="218"/>
    </location>
    <ligand>
        <name>substrate</name>
    </ligand>
</feature>
<evidence type="ECO:0000256" key="4">
    <source>
        <dbReference type="ARBA" id="ARBA00022475"/>
    </source>
</evidence>
<evidence type="ECO:0000256" key="8">
    <source>
        <dbReference type="ARBA" id="ARBA00022842"/>
    </source>
</evidence>
<feature type="binding site" evidence="10">
    <location>
        <position position="67"/>
    </location>
    <ligand>
        <name>Mg(2+)</name>
        <dbReference type="ChEBI" id="CHEBI:18420"/>
        <label>1</label>
    </ligand>
</feature>
<dbReference type="SUPFAM" id="SSF56655">
    <property type="entry name" value="Carbohydrate phosphatase"/>
    <property type="match status" value="1"/>
</dbReference>
<feature type="binding site" evidence="10">
    <location>
        <position position="67"/>
    </location>
    <ligand>
        <name>substrate</name>
    </ligand>
</feature>
<evidence type="ECO:0000256" key="7">
    <source>
        <dbReference type="ARBA" id="ARBA00022801"/>
    </source>
</evidence>
<evidence type="ECO:0000256" key="5">
    <source>
        <dbReference type="ARBA" id="ARBA00022519"/>
    </source>
</evidence>
<evidence type="ECO:0000313" key="12">
    <source>
        <dbReference type="Proteomes" id="UP001597497"/>
    </source>
</evidence>
<feature type="binding site" evidence="10">
    <location>
        <position position="90"/>
    </location>
    <ligand>
        <name>Mg(2+)</name>
        <dbReference type="ChEBI" id="CHEBI:18420"/>
        <label>2</label>
    </ligand>
</feature>
<comment type="cofactor">
    <cofactor evidence="10">
        <name>Mg(2+)</name>
        <dbReference type="ChEBI" id="CHEBI:18420"/>
    </cofactor>
</comment>
<evidence type="ECO:0000256" key="3">
    <source>
        <dbReference type="ARBA" id="ARBA00005289"/>
    </source>
</evidence>
<keyword evidence="5" id="KW-0997">Cell inner membrane</keyword>
<dbReference type="PANTHER" id="PTHR43028">
    <property type="entry name" value="3'(2'),5'-BISPHOSPHATE NUCLEOTIDASE 1"/>
    <property type="match status" value="1"/>
</dbReference>
<comment type="catalytic activity">
    <reaction evidence="2 10">
        <text>adenosine 3',5'-bisphosphate + H2O = AMP + phosphate</text>
        <dbReference type="Rhea" id="RHEA:10040"/>
        <dbReference type="ChEBI" id="CHEBI:15377"/>
        <dbReference type="ChEBI" id="CHEBI:43474"/>
        <dbReference type="ChEBI" id="CHEBI:58343"/>
        <dbReference type="ChEBI" id="CHEBI:456215"/>
        <dbReference type="EC" id="3.1.3.7"/>
    </reaction>
</comment>
<keyword evidence="9 10" id="KW-0472">Membrane</keyword>
<organism evidence="11 12">
    <name type="scientific">Marinicrinis sediminis</name>
    <dbReference type="NCBI Taxonomy" id="1652465"/>
    <lineage>
        <taxon>Bacteria</taxon>
        <taxon>Bacillati</taxon>
        <taxon>Bacillota</taxon>
        <taxon>Bacilli</taxon>
        <taxon>Bacillales</taxon>
        <taxon>Paenibacillaceae</taxon>
    </lineage>
</organism>
<dbReference type="InterPro" id="IPR020583">
    <property type="entry name" value="Inositol_monoP_metal-BS"/>
</dbReference>
<accession>A0ABW5RB69</accession>
<dbReference type="Proteomes" id="UP001597497">
    <property type="component" value="Unassembled WGS sequence"/>
</dbReference>
<dbReference type="NCBIfam" id="TIGR01331">
    <property type="entry name" value="bisphos_cysQ"/>
    <property type="match status" value="1"/>
</dbReference>
<evidence type="ECO:0000256" key="10">
    <source>
        <dbReference type="HAMAP-Rule" id="MF_02095"/>
    </source>
</evidence>
<comment type="similarity">
    <text evidence="3 10">Belongs to the inositol monophosphatase superfamily. CysQ family.</text>
</comment>
<dbReference type="Pfam" id="PF00459">
    <property type="entry name" value="Inositol_P"/>
    <property type="match status" value="1"/>
</dbReference>
<dbReference type="InterPro" id="IPR000760">
    <property type="entry name" value="Inositol_monophosphatase-like"/>
</dbReference>
<dbReference type="EMBL" id="JBHUMM010000023">
    <property type="protein sequence ID" value="MFD2672011.1"/>
    <property type="molecule type" value="Genomic_DNA"/>
</dbReference>
<dbReference type="GO" id="GO:0008441">
    <property type="term" value="F:3'(2'),5'-bisphosphate nucleotidase activity"/>
    <property type="evidence" value="ECO:0007669"/>
    <property type="project" value="UniProtKB-EC"/>
</dbReference>
<feature type="binding site" evidence="10">
    <location>
        <position position="218"/>
    </location>
    <ligand>
        <name>Mg(2+)</name>
        <dbReference type="ChEBI" id="CHEBI:18420"/>
        <label>2</label>
    </ligand>
</feature>
<evidence type="ECO:0000313" key="11">
    <source>
        <dbReference type="EMBL" id="MFD2672011.1"/>
    </source>
</evidence>
<dbReference type="InterPro" id="IPR020550">
    <property type="entry name" value="Inositol_monophosphatase_CS"/>
</dbReference>
<dbReference type="HAMAP" id="MF_02095">
    <property type="entry name" value="CysQ"/>
    <property type="match status" value="1"/>
</dbReference>
<feature type="binding site" evidence="10">
    <location>
        <begin position="89"/>
        <end position="92"/>
    </location>
    <ligand>
        <name>substrate</name>
    </ligand>
</feature>
<name>A0ABW5RB69_9BACL</name>
<keyword evidence="4 10" id="KW-1003">Cell membrane</keyword>
<keyword evidence="8 10" id="KW-0460">Magnesium</keyword>
<evidence type="ECO:0000256" key="2">
    <source>
        <dbReference type="ARBA" id="ARBA00001625"/>
    </source>
</evidence>
<dbReference type="PANTHER" id="PTHR43028:SF5">
    <property type="entry name" value="3'(2'),5'-BISPHOSPHATE NUCLEOTIDASE 1"/>
    <property type="match status" value="1"/>
</dbReference>
<sequence length="258" mass="29378">MSAIEQKEIIDIAKKAGEAILDIYGERDFQIESKRDQSPLTIADKASHEIIAESLSIKYPHIPILSEEGNNISYEERSNWNTFWLVDPLDGTKEFIKRNGDFTVNIALVDKGYPVLGVIYVPVTNVTYAAEEGKGAYRWNEKGEPVRIRTKQPEEQKKWILVESRSHPSPELEAYMNELSEQHVTFTRIQRGSSLKFCAVAEGQAHMYPRLGPTMEWDTASGQIIVEEAGGTVKDLQGNRFLYNKRSLVNDHFIVNYQ</sequence>
<keyword evidence="6 10" id="KW-0479">Metal-binding</keyword>
<comment type="catalytic activity">
    <reaction evidence="1">
        <text>a myo-inositol phosphate + H2O = myo-inositol + phosphate</text>
        <dbReference type="Rhea" id="RHEA:24056"/>
        <dbReference type="ChEBI" id="CHEBI:15377"/>
        <dbReference type="ChEBI" id="CHEBI:17268"/>
        <dbReference type="ChEBI" id="CHEBI:43474"/>
        <dbReference type="ChEBI" id="CHEBI:84139"/>
        <dbReference type="EC" id="3.1.3.25"/>
    </reaction>
</comment>
<dbReference type="CDD" id="cd01638">
    <property type="entry name" value="CysQ"/>
    <property type="match status" value="1"/>
</dbReference>
<dbReference type="InterPro" id="IPR050725">
    <property type="entry name" value="CysQ/Inositol_MonoPase"/>
</dbReference>
<dbReference type="Gene3D" id="3.30.540.10">
    <property type="entry name" value="Fructose-1,6-Bisphosphatase, subunit A, domain 1"/>
    <property type="match status" value="1"/>
</dbReference>
<evidence type="ECO:0000256" key="6">
    <source>
        <dbReference type="ARBA" id="ARBA00022723"/>
    </source>
</evidence>
<feature type="binding site" evidence="10">
    <location>
        <position position="87"/>
    </location>
    <ligand>
        <name>Mg(2+)</name>
        <dbReference type="ChEBI" id="CHEBI:18420"/>
        <label>1</label>
    </ligand>
</feature>
<gene>
    <name evidence="10 11" type="primary">cysQ</name>
    <name evidence="11" type="ORF">ACFSUC_10380</name>
</gene>
<dbReference type="PRINTS" id="PR00377">
    <property type="entry name" value="IMPHPHTASES"/>
</dbReference>
<feature type="binding site" evidence="10">
    <location>
        <position position="87"/>
    </location>
    <ligand>
        <name>Mg(2+)</name>
        <dbReference type="ChEBI" id="CHEBI:18420"/>
        <label>2</label>
    </ligand>
</feature>
<evidence type="ECO:0000256" key="1">
    <source>
        <dbReference type="ARBA" id="ARBA00001033"/>
    </source>
</evidence>
<feature type="binding site" evidence="10">
    <location>
        <position position="89"/>
    </location>
    <ligand>
        <name>Mg(2+)</name>
        <dbReference type="ChEBI" id="CHEBI:18420"/>
        <label>1</label>
    </ligand>
</feature>
<dbReference type="Gene3D" id="3.40.190.80">
    <property type="match status" value="1"/>
</dbReference>
<protein>
    <recommendedName>
        <fullName evidence="10">3'(2'),5'-bisphosphate nucleotidase CysQ</fullName>
        <ecNumber evidence="10">3.1.3.7</ecNumber>
    </recommendedName>
    <alternativeName>
        <fullName evidence="10">3'(2'),5-bisphosphonucleoside 3'(2')-phosphohydrolase</fullName>
    </alternativeName>
    <alternativeName>
        <fullName evidence="10">3'-phosphoadenosine 5'-phosphate phosphatase</fullName>
        <shortName evidence="10">PAP phosphatase</shortName>
    </alternativeName>
</protein>
<dbReference type="InterPro" id="IPR006240">
    <property type="entry name" value="CysQ"/>
</dbReference>
<dbReference type="PROSITE" id="PS00630">
    <property type="entry name" value="IMP_2"/>
    <property type="match status" value="1"/>
</dbReference>
<comment type="subcellular location">
    <subcellularLocation>
        <location evidence="10">Cell membrane</location>
        <topology evidence="10">Peripheral membrane protein</topology>
        <orientation evidence="10">Cytoplasmic side</orientation>
    </subcellularLocation>
</comment>